<dbReference type="Proteomes" id="UP001219525">
    <property type="component" value="Unassembled WGS sequence"/>
</dbReference>
<dbReference type="Pfam" id="PF18759">
    <property type="entry name" value="Plavaka"/>
    <property type="match status" value="1"/>
</dbReference>
<evidence type="ECO:0000256" key="1">
    <source>
        <dbReference type="SAM" id="MobiDB-lite"/>
    </source>
</evidence>
<feature type="region of interest" description="Disordered" evidence="1">
    <location>
        <begin position="524"/>
        <end position="546"/>
    </location>
</feature>
<dbReference type="AlphaFoldDB" id="A0AAD6YCP2"/>
<name>A0AAD6YCP2_9AGAR</name>
<reference evidence="2" key="1">
    <citation type="submission" date="2023-03" db="EMBL/GenBank/DDBJ databases">
        <title>Massive genome expansion in bonnet fungi (Mycena s.s.) driven by repeated elements and novel gene families across ecological guilds.</title>
        <authorList>
            <consortium name="Lawrence Berkeley National Laboratory"/>
            <person name="Harder C.B."/>
            <person name="Miyauchi S."/>
            <person name="Viragh M."/>
            <person name="Kuo A."/>
            <person name="Thoen E."/>
            <person name="Andreopoulos B."/>
            <person name="Lu D."/>
            <person name="Skrede I."/>
            <person name="Drula E."/>
            <person name="Henrissat B."/>
            <person name="Morin E."/>
            <person name="Kohler A."/>
            <person name="Barry K."/>
            <person name="LaButti K."/>
            <person name="Morin E."/>
            <person name="Salamov A."/>
            <person name="Lipzen A."/>
            <person name="Mereny Z."/>
            <person name="Hegedus B."/>
            <person name="Baldrian P."/>
            <person name="Stursova M."/>
            <person name="Weitz H."/>
            <person name="Taylor A."/>
            <person name="Grigoriev I.V."/>
            <person name="Nagy L.G."/>
            <person name="Martin F."/>
            <person name="Kauserud H."/>
        </authorList>
    </citation>
    <scope>NUCLEOTIDE SEQUENCE</scope>
    <source>
        <strain evidence="2">9144</strain>
    </source>
</reference>
<accession>A0AAD6YCP2</accession>
<dbReference type="EMBL" id="JARJCW010000031">
    <property type="protein sequence ID" value="KAJ7209295.1"/>
    <property type="molecule type" value="Genomic_DNA"/>
</dbReference>
<evidence type="ECO:0000313" key="3">
    <source>
        <dbReference type="Proteomes" id="UP001219525"/>
    </source>
</evidence>
<gene>
    <name evidence="2" type="ORF">GGX14DRAFT_364934</name>
</gene>
<organism evidence="2 3">
    <name type="scientific">Mycena pura</name>
    <dbReference type="NCBI Taxonomy" id="153505"/>
    <lineage>
        <taxon>Eukaryota</taxon>
        <taxon>Fungi</taxon>
        <taxon>Dikarya</taxon>
        <taxon>Basidiomycota</taxon>
        <taxon>Agaricomycotina</taxon>
        <taxon>Agaricomycetes</taxon>
        <taxon>Agaricomycetidae</taxon>
        <taxon>Agaricales</taxon>
        <taxon>Marasmiineae</taxon>
        <taxon>Mycenaceae</taxon>
        <taxon>Mycena</taxon>
    </lineage>
</organism>
<dbReference type="InterPro" id="IPR041078">
    <property type="entry name" value="Plavaka"/>
</dbReference>
<sequence>MPPTDVRCVLAVLLTEITQFRCQSLTIEFDGAELGGVYEVEVEFRNPWQIMKQWVCDETLAPVSTWFSQRRYLCTNGTMDLSNPLYDEPWTAENWWAADNDLPADSFYPSCYLGLHIWLDKGLVTTKVKMHPILIRGCWIHSTTRNCSGNGGSALVGFVKMPDNMRQIDPKTLNSSVRNEYDRLKRMIYRGVCRLVMEPLRELSHRGEALRFGDGVTRVAYPGILIESMDFEEMAAWLAIKNSTSLHPCPQCLVHKDDLHRLSQSYPKRTTESMSAVMKSAPTNKTDRNEYLKQHGLHDFEHFLWEFRNSDPYKAAGYDCLHFFDGGIWGRHMWVLLKTHLQKEHLALKFNSKYFPRWRDLDHFPSPTTIEYSDGQTFLDILTCSLPCLVQVLPPNSCLVKLVRAMQKVRVMLGLDLTTEMRLNYLLGFINEYEKICKAVSQTHEKSLNFLKQHFLGHAVENFKMKGTSRNMNTRVGEGFQQEVSAQYTKTNGRNAEHQISIMDENEETMARLDMLVEMWQKSQAEAEADAERDKDSTLSLGSESCGRWQLGSPEPRMTTVRFEATNRDNPACRDFNMRLREYLARYQPRHPVDLETDIHIEPCKVLYVNYESRVNWSNARDILRCNPVFHGRPRYDSIIYEALDEPLAMGKLEVVFRCYLPRKATLDLALISPYRKSTFAPKTRTDCPVREWDTGTIFISLEHVTCGALLCPIFGASREVFYVIDCIDEDMFLRVNNIE</sequence>
<keyword evidence="3" id="KW-1185">Reference proteome</keyword>
<evidence type="ECO:0000313" key="2">
    <source>
        <dbReference type="EMBL" id="KAJ7209295.1"/>
    </source>
</evidence>
<proteinExistence type="predicted"/>
<protein>
    <submittedName>
        <fullName evidence="2">Uncharacterized protein</fullName>
    </submittedName>
</protein>
<comment type="caution">
    <text evidence="2">The sequence shown here is derived from an EMBL/GenBank/DDBJ whole genome shotgun (WGS) entry which is preliminary data.</text>
</comment>